<dbReference type="SUPFAM" id="SSF53335">
    <property type="entry name" value="S-adenosyl-L-methionine-dependent methyltransferases"/>
    <property type="match status" value="1"/>
</dbReference>
<dbReference type="Pfam" id="PF02353">
    <property type="entry name" value="CMAS"/>
    <property type="match status" value="1"/>
</dbReference>
<reference evidence="1 2" key="1">
    <citation type="submission" date="2024-06" db="EMBL/GenBank/DDBJ databases">
        <authorList>
            <person name="Li Z."/>
            <person name="Jiang Y."/>
        </authorList>
    </citation>
    <scope>NUCLEOTIDE SEQUENCE [LARGE SCALE GENOMIC DNA]</scope>
    <source>
        <strain evidence="1 2">HSW-8</strain>
    </source>
</reference>
<dbReference type="Proteomes" id="UP001465331">
    <property type="component" value="Unassembled WGS sequence"/>
</dbReference>
<gene>
    <name evidence="1" type="ORF">ABSH63_01105</name>
</gene>
<keyword evidence="1" id="KW-0489">Methyltransferase</keyword>
<organism evidence="1 2">
    <name type="scientific">Sinimarinibacterium thermocellulolyticum</name>
    <dbReference type="NCBI Taxonomy" id="3170016"/>
    <lineage>
        <taxon>Bacteria</taxon>
        <taxon>Pseudomonadati</taxon>
        <taxon>Pseudomonadota</taxon>
        <taxon>Gammaproteobacteria</taxon>
        <taxon>Nevskiales</taxon>
        <taxon>Nevskiaceae</taxon>
        <taxon>Sinimarinibacterium</taxon>
    </lineage>
</organism>
<sequence length="343" mass="39749">MRQLIKRRLVDEASQDGELRSQRYNRFLDELRASPIAIETGAANTQHYEVPAEFFHLHLGPRLKYSCALYPTGDETLAEAEERMLALYAERAELVDGQRMLDLGCGWGSLSLWLAERFPKSEIVGLSNSHGQRAFILARAAERGLHNLRIITGNIVDFEFPAEGIEAGFDRVLSIEMFEHMKNYGLLLAKIARWMKPEAKLFVHIFVHKLLAYHFEVANQTDWMSRYFFTGGTMPSENLLLNFQDDVKLERQWWLSGTHYERTANHWLASMDAKKAQIMPVFRRAYGDEQAAIWFQRWRMFYMAVAELFGYAGGNEWGVAHYRFARRESKGDTRRSDKHGARS</sequence>
<dbReference type="Gene3D" id="3.40.50.150">
    <property type="entry name" value="Vaccinia Virus protein VP39"/>
    <property type="match status" value="1"/>
</dbReference>
<dbReference type="EC" id="2.1.1.-" evidence="1"/>
<dbReference type="RefSeq" id="WP_352886905.1">
    <property type="nucleotide sequence ID" value="NZ_JBEPIJ010000001.1"/>
</dbReference>
<dbReference type="PANTHER" id="PTHR43832">
    <property type="match status" value="1"/>
</dbReference>
<dbReference type="PANTHER" id="PTHR43832:SF1">
    <property type="entry name" value="S-ADENOSYL-L-METHIONINE-DEPENDENT METHYLTRANSFERASES SUPERFAMILY PROTEIN"/>
    <property type="match status" value="1"/>
</dbReference>
<protein>
    <submittedName>
        <fullName evidence="1">Cyclopropane-fatty-acyl-phospholipid synthase family protein</fullName>
        <ecNumber evidence="1">2.1.1.-</ecNumber>
    </submittedName>
</protein>
<dbReference type="EMBL" id="JBEPIJ010000001">
    <property type="protein sequence ID" value="MES0872611.1"/>
    <property type="molecule type" value="Genomic_DNA"/>
</dbReference>
<evidence type="ECO:0000313" key="2">
    <source>
        <dbReference type="Proteomes" id="UP001465331"/>
    </source>
</evidence>
<keyword evidence="1" id="KW-0808">Transferase</keyword>
<accession>A0ABV2A6U0</accession>
<dbReference type="GO" id="GO:0008168">
    <property type="term" value="F:methyltransferase activity"/>
    <property type="evidence" value="ECO:0007669"/>
    <property type="project" value="UniProtKB-KW"/>
</dbReference>
<dbReference type="CDD" id="cd02440">
    <property type="entry name" value="AdoMet_MTases"/>
    <property type="match status" value="1"/>
</dbReference>
<name>A0ABV2A6U0_9GAMM</name>
<dbReference type="GO" id="GO:0032259">
    <property type="term" value="P:methylation"/>
    <property type="evidence" value="ECO:0007669"/>
    <property type="project" value="UniProtKB-KW"/>
</dbReference>
<proteinExistence type="predicted"/>
<evidence type="ECO:0000313" key="1">
    <source>
        <dbReference type="EMBL" id="MES0872611.1"/>
    </source>
</evidence>
<comment type="caution">
    <text evidence="1">The sequence shown here is derived from an EMBL/GenBank/DDBJ whole genome shotgun (WGS) entry which is preliminary data.</text>
</comment>
<dbReference type="InterPro" id="IPR029063">
    <property type="entry name" value="SAM-dependent_MTases_sf"/>
</dbReference>
<keyword evidence="2" id="KW-1185">Reference proteome</keyword>